<feature type="binding site" evidence="6">
    <location>
        <position position="238"/>
    </location>
    <ligand>
        <name>Mg(2+)</name>
        <dbReference type="ChEBI" id="CHEBI:18420"/>
    </ligand>
</feature>
<dbReference type="GO" id="GO:0009252">
    <property type="term" value="P:peptidoglycan biosynthetic process"/>
    <property type="evidence" value="ECO:0007669"/>
    <property type="project" value="TreeGrafter"/>
</dbReference>
<dbReference type="EMBL" id="JADHQD010000002">
    <property type="protein sequence ID" value="MBL6817846.1"/>
    <property type="molecule type" value="Genomic_DNA"/>
</dbReference>
<dbReference type="InterPro" id="IPR016055">
    <property type="entry name" value="A-D-PHexomutase_a/b/a-I/II/III"/>
</dbReference>
<dbReference type="GO" id="GO:0006048">
    <property type="term" value="P:UDP-N-acetylglucosamine biosynthetic process"/>
    <property type="evidence" value="ECO:0007669"/>
    <property type="project" value="TreeGrafter"/>
</dbReference>
<evidence type="ECO:0000256" key="6">
    <source>
        <dbReference type="HAMAP-Rule" id="MF_01554"/>
    </source>
</evidence>
<evidence type="ECO:0000259" key="9">
    <source>
        <dbReference type="Pfam" id="PF02879"/>
    </source>
</evidence>
<dbReference type="GO" id="GO:0005829">
    <property type="term" value="C:cytosol"/>
    <property type="evidence" value="ECO:0007669"/>
    <property type="project" value="TreeGrafter"/>
</dbReference>
<comment type="catalytic activity">
    <reaction evidence="6">
        <text>alpha-D-glucosamine 1-phosphate = D-glucosamine 6-phosphate</text>
        <dbReference type="Rhea" id="RHEA:23424"/>
        <dbReference type="ChEBI" id="CHEBI:58516"/>
        <dbReference type="ChEBI" id="CHEBI:58725"/>
        <dbReference type="EC" id="5.4.2.10"/>
    </reaction>
</comment>
<evidence type="ECO:0000256" key="3">
    <source>
        <dbReference type="ARBA" id="ARBA00022723"/>
    </source>
</evidence>
<feature type="domain" description="Alpha-D-phosphohexomutase alpha/beta/alpha" evidence="9">
    <location>
        <begin position="154"/>
        <end position="251"/>
    </location>
</feature>
<comment type="similarity">
    <text evidence="1 6">Belongs to the phosphohexose mutase family.</text>
</comment>
<dbReference type="Pfam" id="PF02880">
    <property type="entry name" value="PGM_PMM_III"/>
    <property type="match status" value="1"/>
</dbReference>
<dbReference type="InterPro" id="IPR006352">
    <property type="entry name" value="GlmM_bact"/>
</dbReference>
<dbReference type="Gene3D" id="3.40.120.10">
    <property type="entry name" value="Alpha-D-Glucose-1,6-Bisphosphate, subunit A, domain 3"/>
    <property type="match status" value="3"/>
</dbReference>
<dbReference type="NCBIfam" id="NF008139">
    <property type="entry name" value="PRK10887.1"/>
    <property type="match status" value="1"/>
</dbReference>
<organism evidence="11 12">
    <name type="scientific">SAR86 cluster bacterium</name>
    <dbReference type="NCBI Taxonomy" id="2030880"/>
    <lineage>
        <taxon>Bacteria</taxon>
        <taxon>Pseudomonadati</taxon>
        <taxon>Pseudomonadota</taxon>
        <taxon>Gammaproteobacteria</taxon>
        <taxon>SAR86 cluster</taxon>
    </lineage>
</organism>
<feature type="modified residue" description="Phosphoserine" evidence="6">
    <location>
        <position position="99"/>
    </location>
</feature>
<feature type="domain" description="Alpha-D-phosphohexomutase alpha/beta/alpha" evidence="8">
    <location>
        <begin position="3"/>
        <end position="133"/>
    </location>
</feature>
<feature type="domain" description="Alpha-D-phosphohexomutase alpha/beta/alpha" evidence="10">
    <location>
        <begin position="255"/>
        <end position="363"/>
    </location>
</feature>
<keyword evidence="4 6" id="KW-0460">Magnesium</keyword>
<dbReference type="SUPFAM" id="SSF53738">
    <property type="entry name" value="Phosphoglucomutase, first 3 domains"/>
    <property type="match status" value="3"/>
</dbReference>
<evidence type="ECO:0000259" key="8">
    <source>
        <dbReference type="Pfam" id="PF02878"/>
    </source>
</evidence>
<accession>A0A937I463</accession>
<evidence type="ECO:0000256" key="5">
    <source>
        <dbReference type="ARBA" id="ARBA00023235"/>
    </source>
</evidence>
<evidence type="ECO:0000256" key="2">
    <source>
        <dbReference type="ARBA" id="ARBA00022553"/>
    </source>
</evidence>
<evidence type="ECO:0000259" key="10">
    <source>
        <dbReference type="Pfam" id="PF02880"/>
    </source>
</evidence>
<dbReference type="PRINTS" id="PR00509">
    <property type="entry name" value="PGMPMM"/>
</dbReference>
<name>A0A937I463_9GAMM</name>
<evidence type="ECO:0000256" key="4">
    <source>
        <dbReference type="ARBA" id="ARBA00022842"/>
    </source>
</evidence>
<dbReference type="Pfam" id="PF02879">
    <property type="entry name" value="PGM_PMM_II"/>
    <property type="match status" value="1"/>
</dbReference>
<dbReference type="PANTHER" id="PTHR42946">
    <property type="entry name" value="PHOSPHOHEXOSE MUTASE"/>
    <property type="match status" value="1"/>
</dbReference>
<dbReference type="FunFam" id="3.40.120.10:FF:000001">
    <property type="entry name" value="Phosphoglucosamine mutase"/>
    <property type="match status" value="1"/>
</dbReference>
<comment type="function">
    <text evidence="6">Catalyzes the conversion of glucosamine-6-phosphate to glucosamine-1-phosphate.</text>
</comment>
<protein>
    <recommendedName>
        <fullName evidence="6">Phosphoglucosamine mutase</fullName>
        <ecNumber evidence="6">5.4.2.10</ecNumber>
    </recommendedName>
</protein>
<feature type="domain" description="Alpha-D-phosphohexomutase C-terminal" evidence="7">
    <location>
        <begin position="400"/>
        <end position="434"/>
    </location>
</feature>
<dbReference type="InterPro" id="IPR005844">
    <property type="entry name" value="A-D-PHexomutase_a/b/a-I"/>
</dbReference>
<dbReference type="GO" id="GO:0000287">
    <property type="term" value="F:magnesium ion binding"/>
    <property type="evidence" value="ECO:0007669"/>
    <property type="project" value="UniProtKB-UniRule"/>
</dbReference>
<evidence type="ECO:0000259" key="7">
    <source>
        <dbReference type="Pfam" id="PF00408"/>
    </source>
</evidence>
<keyword evidence="2 6" id="KW-0597">Phosphoprotein</keyword>
<dbReference type="GO" id="GO:0004615">
    <property type="term" value="F:phosphomannomutase activity"/>
    <property type="evidence" value="ECO:0007669"/>
    <property type="project" value="TreeGrafter"/>
</dbReference>
<dbReference type="InterPro" id="IPR050060">
    <property type="entry name" value="Phosphoglucosamine_mutase"/>
</dbReference>
<keyword evidence="3 6" id="KW-0479">Metal-binding</keyword>
<dbReference type="GO" id="GO:0005975">
    <property type="term" value="P:carbohydrate metabolic process"/>
    <property type="evidence" value="ECO:0007669"/>
    <property type="project" value="InterPro"/>
</dbReference>
<reference evidence="11" key="1">
    <citation type="submission" date="2020-10" db="EMBL/GenBank/DDBJ databases">
        <title>Microbiome of the Black Sea water column analyzed by genome centric metagenomics.</title>
        <authorList>
            <person name="Cabello-Yeves P.J."/>
            <person name="Callieri C."/>
            <person name="Picazo A."/>
            <person name="Mehrshad M."/>
            <person name="Haro-Moreno J.M."/>
            <person name="Roda-Garcia J."/>
            <person name="Dzembekova N."/>
            <person name="Slabakova V."/>
            <person name="Slabakova N."/>
            <person name="Moncheva S."/>
            <person name="Rodriguez-Valera F."/>
        </authorList>
    </citation>
    <scope>NUCLEOTIDE SEQUENCE</scope>
    <source>
        <strain evidence="11">BS307-5m-G50</strain>
    </source>
</reference>
<feature type="binding site" evidence="6">
    <location>
        <position position="242"/>
    </location>
    <ligand>
        <name>Mg(2+)</name>
        <dbReference type="ChEBI" id="CHEBI:18420"/>
    </ligand>
</feature>
<dbReference type="Pfam" id="PF00408">
    <property type="entry name" value="PGM_PMM_IV"/>
    <property type="match status" value="1"/>
</dbReference>
<gene>
    <name evidence="6 11" type="primary">glmM</name>
    <name evidence="11" type="ORF">ISQ64_00380</name>
</gene>
<dbReference type="HAMAP" id="MF_01554_B">
    <property type="entry name" value="GlmM_B"/>
    <property type="match status" value="1"/>
</dbReference>
<feature type="active site" description="Phosphoserine intermediate" evidence="6">
    <location>
        <position position="99"/>
    </location>
</feature>
<sequence>MKIKFGTDGIRGPVETHITPEVCLKIGHATGLVMKEQGWDTVMIGKDTRISGYMLESALQAGFIAAGVNVSLCGPLPTPGVAYLTKSLRRKFGVVISASHNNFLDNGIKIFNEDGEKLSKDLEKKIEKLLESNLNPVQTEKLGKAKRFDESGARYIEFCKSTVPQNISFASLRIVLDCANGACYKVSPDVFRELGSEVITIGTNPDGYNINSECGSTHPELVQKEVIKHRADYGISLDGDGDRVILVDREGNILDGDDLLYILAFANPNRIGPWSGVVGTHMSNLGFEDGIKKLGYKFARADVGDKYVSNMLTKNGWLLGGETSGHIICKDLVSTGDGTIAALKVISSLLLLEKDPSEVLSNYTKIPQVNNAVKVINKDIINDKDLISLIKKIESDITVGRVLVRPSGTESKIRIMVEAPEEKVANKFVKDISDLIKTKS</sequence>
<feature type="binding site" description="via phosphate group" evidence="6">
    <location>
        <position position="99"/>
    </location>
    <ligand>
        <name>Mg(2+)</name>
        <dbReference type="ChEBI" id="CHEBI:18420"/>
    </ligand>
</feature>
<dbReference type="GO" id="GO:0008966">
    <property type="term" value="F:phosphoglucosamine mutase activity"/>
    <property type="evidence" value="ECO:0007669"/>
    <property type="project" value="UniProtKB-UniRule"/>
</dbReference>
<dbReference type="SUPFAM" id="SSF55957">
    <property type="entry name" value="Phosphoglucomutase, C-terminal domain"/>
    <property type="match status" value="1"/>
</dbReference>
<feature type="binding site" evidence="6">
    <location>
        <position position="240"/>
    </location>
    <ligand>
        <name>Mg(2+)</name>
        <dbReference type="ChEBI" id="CHEBI:18420"/>
    </ligand>
</feature>
<dbReference type="InterPro" id="IPR005841">
    <property type="entry name" value="Alpha-D-phosphohexomutase_SF"/>
</dbReference>
<dbReference type="InterPro" id="IPR005846">
    <property type="entry name" value="A-D-PHexomutase_a/b/a-III"/>
</dbReference>
<dbReference type="Proteomes" id="UP000711391">
    <property type="component" value="Unassembled WGS sequence"/>
</dbReference>
<evidence type="ECO:0000256" key="1">
    <source>
        <dbReference type="ARBA" id="ARBA00010231"/>
    </source>
</evidence>
<keyword evidence="5 6" id="KW-0413">Isomerase</keyword>
<evidence type="ECO:0000313" key="12">
    <source>
        <dbReference type="Proteomes" id="UP000711391"/>
    </source>
</evidence>
<dbReference type="NCBIfam" id="TIGR01455">
    <property type="entry name" value="glmM"/>
    <property type="match status" value="1"/>
</dbReference>
<dbReference type="CDD" id="cd05802">
    <property type="entry name" value="GlmM"/>
    <property type="match status" value="1"/>
</dbReference>
<dbReference type="Gene3D" id="3.30.310.50">
    <property type="entry name" value="Alpha-D-phosphohexomutase, C-terminal domain"/>
    <property type="match status" value="1"/>
</dbReference>
<evidence type="ECO:0000313" key="11">
    <source>
        <dbReference type="EMBL" id="MBL6817846.1"/>
    </source>
</evidence>
<dbReference type="EC" id="5.4.2.10" evidence="6"/>
<dbReference type="PANTHER" id="PTHR42946:SF1">
    <property type="entry name" value="PHOSPHOGLUCOMUTASE (ALPHA-D-GLUCOSE-1,6-BISPHOSPHATE-DEPENDENT)"/>
    <property type="match status" value="1"/>
</dbReference>
<comment type="caution">
    <text evidence="11">The sequence shown here is derived from an EMBL/GenBank/DDBJ whole genome shotgun (WGS) entry which is preliminary data.</text>
</comment>
<comment type="cofactor">
    <cofactor evidence="6">
        <name>Mg(2+)</name>
        <dbReference type="ChEBI" id="CHEBI:18420"/>
    </cofactor>
    <text evidence="6">Binds 1 Mg(2+) ion per subunit.</text>
</comment>
<dbReference type="Pfam" id="PF02878">
    <property type="entry name" value="PGM_PMM_I"/>
    <property type="match status" value="1"/>
</dbReference>
<dbReference type="InterPro" id="IPR005845">
    <property type="entry name" value="A-D-PHexomutase_a/b/a-II"/>
</dbReference>
<comment type="PTM">
    <text evidence="6">Activated by phosphorylation.</text>
</comment>
<dbReference type="InterPro" id="IPR036900">
    <property type="entry name" value="A-D-PHexomutase_C_sf"/>
</dbReference>
<dbReference type="FunFam" id="3.40.120.10:FF:000003">
    <property type="entry name" value="Phosphoglucosamine mutase"/>
    <property type="match status" value="1"/>
</dbReference>
<proteinExistence type="inferred from homology"/>
<dbReference type="AlphaFoldDB" id="A0A937I463"/>
<dbReference type="InterPro" id="IPR005843">
    <property type="entry name" value="A-D-PHexomutase_C"/>
</dbReference>